<accession>A0A410WQ85</accession>
<protein>
    <submittedName>
        <fullName evidence="1">DUF1963 domain-containing protein</fullName>
    </submittedName>
</protein>
<dbReference type="InterPro" id="IPR015315">
    <property type="entry name" value="DUF1963"/>
</dbReference>
<dbReference type="InterPro" id="IPR035948">
    <property type="entry name" value="YwqG-like_sf"/>
</dbReference>
<dbReference type="Pfam" id="PF09234">
    <property type="entry name" value="DUF1963"/>
    <property type="match status" value="1"/>
</dbReference>
<proteinExistence type="predicted"/>
<dbReference type="OrthoDB" id="253985at2"/>
<evidence type="ECO:0000313" key="1">
    <source>
        <dbReference type="EMBL" id="QAV16513.1"/>
    </source>
</evidence>
<reference evidence="1 2" key="1">
    <citation type="submission" date="2018-01" db="EMBL/GenBank/DDBJ databases">
        <title>The whole genome sequencing and assembly of Paenibacillus chitinolyticus KCCM 41400 strain.</title>
        <authorList>
            <person name="Kim J.-Y."/>
            <person name="Park M.-K."/>
            <person name="Lee Y.-J."/>
            <person name="Yi H."/>
            <person name="Bahn Y.-S."/>
            <person name="Kim J.F."/>
            <person name="Lee D.-W."/>
        </authorList>
    </citation>
    <scope>NUCLEOTIDE SEQUENCE [LARGE SCALE GENOMIC DNA]</scope>
    <source>
        <strain evidence="1 2">KCCM 41400</strain>
    </source>
</reference>
<dbReference type="SUPFAM" id="SSF103032">
    <property type="entry name" value="Hypothetical protein YwqG"/>
    <property type="match status" value="1"/>
</dbReference>
<dbReference type="KEGG" id="pchi:PC41400_01895"/>
<name>A0A410WQ85_9BACL</name>
<organism evidence="1 2">
    <name type="scientific">Paenibacillus chitinolyticus</name>
    <dbReference type="NCBI Taxonomy" id="79263"/>
    <lineage>
        <taxon>Bacteria</taxon>
        <taxon>Bacillati</taxon>
        <taxon>Bacillota</taxon>
        <taxon>Bacilli</taxon>
        <taxon>Bacillales</taxon>
        <taxon>Paenibacillaceae</taxon>
        <taxon>Paenibacillus</taxon>
    </lineage>
</organism>
<dbReference type="Gene3D" id="2.30.320.10">
    <property type="entry name" value="YwqG-like"/>
    <property type="match status" value="1"/>
</dbReference>
<gene>
    <name evidence="1" type="ORF">PC41400_01895</name>
</gene>
<dbReference type="AlphaFoldDB" id="A0A410WQ85"/>
<sequence length="236" mass="26587">MPERRDMIIMKKYKIDSFTRASEPIRTPITKFGGQPVWLTEPQWPLSSGWDKRPMMFIGQIELNPQLFPTSKVPKPLMAYLFVTHAQNMEEGFFDPDIIDPDGGENAIIIQPGGEPLIDTAPLANGPTLWDDNGESYEGIPQLQEAQDPEFLDSDSYILLSKDEQKVYSDEVDGDKIGGVPYFFQGDGWPDDSNWRLLLQLHANFKPFCLLVGASPTIFAFVNEDLTTGKLVIQDC</sequence>
<dbReference type="EMBL" id="CP026520">
    <property type="protein sequence ID" value="QAV16513.1"/>
    <property type="molecule type" value="Genomic_DNA"/>
</dbReference>
<evidence type="ECO:0000313" key="2">
    <source>
        <dbReference type="Proteomes" id="UP000288943"/>
    </source>
</evidence>
<dbReference type="Proteomes" id="UP000288943">
    <property type="component" value="Chromosome"/>
</dbReference>